<dbReference type="Proteomes" id="UP000494119">
    <property type="component" value="Unassembled WGS sequence"/>
</dbReference>
<gene>
    <name evidence="2" type="ORF">LMG28688_01583</name>
</gene>
<keyword evidence="1" id="KW-1133">Transmembrane helix</keyword>
<keyword evidence="1" id="KW-0812">Transmembrane</keyword>
<dbReference type="AlphaFoldDB" id="A0A6J5FMW3"/>
<evidence type="ECO:0000256" key="1">
    <source>
        <dbReference type="SAM" id="Phobius"/>
    </source>
</evidence>
<reference evidence="2 3" key="1">
    <citation type="submission" date="2020-04" db="EMBL/GenBank/DDBJ databases">
        <authorList>
            <person name="De Canck E."/>
        </authorList>
    </citation>
    <scope>NUCLEOTIDE SEQUENCE [LARGE SCALE GENOMIC DNA]</scope>
    <source>
        <strain evidence="2 3">LMG 28688</strain>
    </source>
</reference>
<organism evidence="2 3">
    <name type="scientific">Paraburkholderia caffeinitolerans</name>
    <dbReference type="NCBI Taxonomy" id="1723730"/>
    <lineage>
        <taxon>Bacteria</taxon>
        <taxon>Pseudomonadati</taxon>
        <taxon>Pseudomonadota</taxon>
        <taxon>Betaproteobacteria</taxon>
        <taxon>Burkholderiales</taxon>
        <taxon>Burkholderiaceae</taxon>
        <taxon>Paraburkholderia</taxon>
    </lineage>
</organism>
<keyword evidence="1" id="KW-0472">Membrane</keyword>
<feature type="transmembrane region" description="Helical" evidence="1">
    <location>
        <begin position="30"/>
        <end position="47"/>
    </location>
</feature>
<protein>
    <submittedName>
        <fullName evidence="2">Uncharacterized protein</fullName>
    </submittedName>
</protein>
<proteinExistence type="predicted"/>
<evidence type="ECO:0000313" key="2">
    <source>
        <dbReference type="EMBL" id="CAB3783121.1"/>
    </source>
</evidence>
<accession>A0A6J5FMW3</accession>
<dbReference type="RefSeq" id="WP_175194543.1">
    <property type="nucleotide sequence ID" value="NZ_CADIKL010000006.1"/>
</dbReference>
<sequence>MSQQQQATPTASAARTGARGIRVLVRTLRVVRNVLAALGVFFAYLLYTGWQQYQDRVDAGDTSCTLTRCL</sequence>
<evidence type="ECO:0000313" key="3">
    <source>
        <dbReference type="Proteomes" id="UP000494119"/>
    </source>
</evidence>
<name>A0A6J5FMW3_9BURK</name>
<dbReference type="EMBL" id="CADIKL010000006">
    <property type="protein sequence ID" value="CAB3783121.1"/>
    <property type="molecule type" value="Genomic_DNA"/>
</dbReference>
<keyword evidence="3" id="KW-1185">Reference proteome</keyword>